<dbReference type="Proteomes" id="UP000298781">
    <property type="component" value="Chromosome"/>
</dbReference>
<keyword evidence="4" id="KW-0808">Transferase</keyword>
<dbReference type="EMBL" id="CP039690">
    <property type="protein sequence ID" value="QCI66286.1"/>
    <property type="molecule type" value="Genomic_DNA"/>
</dbReference>
<dbReference type="InterPro" id="IPR015421">
    <property type="entry name" value="PyrdxlP-dep_Trfase_major"/>
</dbReference>
<evidence type="ECO:0000256" key="3">
    <source>
        <dbReference type="RuleBase" id="RU003560"/>
    </source>
</evidence>
<proteinExistence type="inferred from homology"/>
<dbReference type="Pfam" id="PF00202">
    <property type="entry name" value="Aminotran_3"/>
    <property type="match status" value="1"/>
</dbReference>
<dbReference type="InterPro" id="IPR015424">
    <property type="entry name" value="PyrdxlP-dep_Trfase"/>
</dbReference>
<keyword evidence="5" id="KW-1185">Reference proteome</keyword>
<dbReference type="Gene3D" id="3.40.640.10">
    <property type="entry name" value="Type I PLP-dependent aspartate aminotransferase-like (Major domain)"/>
    <property type="match status" value="1"/>
</dbReference>
<accession>A0A4D7B9U4</accession>
<dbReference type="AlphaFoldDB" id="A0A4D7B9U4"/>
<dbReference type="PANTHER" id="PTHR43713:SF3">
    <property type="entry name" value="GLUTAMATE-1-SEMIALDEHYDE 2,1-AMINOMUTASE 1, CHLOROPLASTIC-RELATED"/>
    <property type="match status" value="1"/>
</dbReference>
<dbReference type="OrthoDB" id="9801052at2"/>
<evidence type="ECO:0000313" key="5">
    <source>
        <dbReference type="Proteomes" id="UP000298781"/>
    </source>
</evidence>
<evidence type="ECO:0000256" key="1">
    <source>
        <dbReference type="ARBA" id="ARBA00001933"/>
    </source>
</evidence>
<dbReference type="RefSeq" id="WP_136961730.1">
    <property type="nucleotide sequence ID" value="NZ_CP039690.1"/>
</dbReference>
<comment type="similarity">
    <text evidence="3">Belongs to the class-III pyridoxal-phosphate-dependent aminotransferase family.</text>
</comment>
<reference evidence="4 5" key="1">
    <citation type="submission" date="2019-04" db="EMBL/GenBank/DDBJ databases">
        <title>Phreatobacter aquaticus sp. nov.</title>
        <authorList>
            <person name="Choi A."/>
        </authorList>
    </citation>
    <scope>NUCLEOTIDE SEQUENCE [LARGE SCALE GENOMIC DNA]</scope>
    <source>
        <strain evidence="4 5">KCTC 52518</strain>
    </source>
</reference>
<dbReference type="GO" id="GO:0008483">
    <property type="term" value="F:transaminase activity"/>
    <property type="evidence" value="ECO:0007669"/>
    <property type="project" value="UniProtKB-KW"/>
</dbReference>
<gene>
    <name evidence="4" type="ORF">E8M01_19940</name>
</gene>
<dbReference type="Gene3D" id="3.90.1150.10">
    <property type="entry name" value="Aspartate Aminotransferase, domain 1"/>
    <property type="match status" value="1"/>
</dbReference>
<name>A0A4D7B9U4_9HYPH</name>
<dbReference type="InterPro" id="IPR015422">
    <property type="entry name" value="PyrdxlP-dep_Trfase_small"/>
</dbReference>
<keyword evidence="2 3" id="KW-0663">Pyridoxal phosphate</keyword>
<dbReference type="SUPFAM" id="SSF53383">
    <property type="entry name" value="PLP-dependent transferases"/>
    <property type="match status" value="1"/>
</dbReference>
<evidence type="ECO:0000313" key="4">
    <source>
        <dbReference type="EMBL" id="QCI66286.1"/>
    </source>
</evidence>
<dbReference type="GO" id="GO:0030170">
    <property type="term" value="F:pyridoxal phosphate binding"/>
    <property type="evidence" value="ECO:0007669"/>
    <property type="project" value="InterPro"/>
</dbReference>
<dbReference type="KEGG" id="pstg:E8M01_19940"/>
<protein>
    <submittedName>
        <fullName evidence="4">Aminotransferase class III-fold pyridoxal phosphate-dependent enzyme</fullName>
    </submittedName>
</protein>
<comment type="cofactor">
    <cofactor evidence="1">
        <name>pyridoxal 5'-phosphate</name>
        <dbReference type="ChEBI" id="CHEBI:597326"/>
    </cofactor>
</comment>
<dbReference type="PANTHER" id="PTHR43713">
    <property type="entry name" value="GLUTAMATE-1-SEMIALDEHYDE 2,1-AMINOMUTASE"/>
    <property type="match status" value="1"/>
</dbReference>
<sequence length="446" mass="47404">MTSQQALSATVNIDIDAALADVRERFVARNPESLKQHEAACAVMPGGNTRSVLFYAPFPLVIAEGRGCRVRDADGHDYVDFLGEYTAGLFGHSHPVIRAAIDKALDAGINLAGHNLLEAKLARVVCDRFPSVELVRFTNSGTEANLMAVATAVVATGRSKVLVFKGGYHGGLLSFGGGASPLNAPYDLVIGRYNDVAETERLLAIHGPELAAILVEPMLGSGGCIAGDRSFLGALRAGATRHGALLIFDEVMTSRLSPGGLQQALDILPDLTTLGKYVGGGMSFGAFGGREDLMALYDPRRPNALQHAGTFNNNVLTMAAGHAGMTEIFTPSAVLALNQRGDDLRTQLNRLCRKHGAALEFTGIGSLITAHFSAVPVLTPADAAAGDPRLKELFFFDMLDRGIYLARRAMMALSLEIGDAECTGLTEAVEDFLLSRRPLLASRVWS</sequence>
<keyword evidence="4" id="KW-0032">Aminotransferase</keyword>
<dbReference type="InterPro" id="IPR005814">
    <property type="entry name" value="Aminotrans_3"/>
</dbReference>
<evidence type="ECO:0000256" key="2">
    <source>
        <dbReference type="ARBA" id="ARBA00022898"/>
    </source>
</evidence>
<organism evidence="4 5">
    <name type="scientific">Phreatobacter stygius</name>
    <dbReference type="NCBI Taxonomy" id="1940610"/>
    <lineage>
        <taxon>Bacteria</taxon>
        <taxon>Pseudomonadati</taxon>
        <taxon>Pseudomonadota</taxon>
        <taxon>Alphaproteobacteria</taxon>
        <taxon>Hyphomicrobiales</taxon>
        <taxon>Phreatobacteraceae</taxon>
        <taxon>Phreatobacter</taxon>
    </lineage>
</organism>